<evidence type="ECO:0000256" key="1">
    <source>
        <dbReference type="ARBA" id="ARBA00008987"/>
    </source>
</evidence>
<feature type="active site" description="Nucleophile" evidence="9">
    <location>
        <position position="30"/>
    </location>
</feature>
<keyword evidence="5 10" id="KW-1015">Disulfide bond</keyword>
<name>A0A7W3YNS8_9LACO</name>
<dbReference type="PROSITE" id="PS51352">
    <property type="entry name" value="THIOREDOXIN_2"/>
    <property type="match status" value="1"/>
</dbReference>
<dbReference type="Gene3D" id="3.40.30.10">
    <property type="entry name" value="Glutaredoxin"/>
    <property type="match status" value="1"/>
</dbReference>
<evidence type="ECO:0000256" key="6">
    <source>
        <dbReference type="ARBA" id="ARBA00023284"/>
    </source>
</evidence>
<dbReference type="PANTHER" id="PTHR45663:SF11">
    <property type="entry name" value="GEO12009P1"/>
    <property type="match status" value="1"/>
</dbReference>
<gene>
    <name evidence="12" type="primary">trxA</name>
    <name evidence="12" type="ORF">H5S09_06595</name>
</gene>
<feature type="site" description="Contributes to redox potential value" evidence="9">
    <location>
        <position position="31"/>
    </location>
</feature>
<dbReference type="InterPro" id="IPR036249">
    <property type="entry name" value="Thioredoxin-like_sf"/>
</dbReference>
<dbReference type="GO" id="GO:0015035">
    <property type="term" value="F:protein-disulfide reductase activity"/>
    <property type="evidence" value="ECO:0007669"/>
    <property type="project" value="UniProtKB-UniRule"/>
</dbReference>
<dbReference type="SUPFAM" id="SSF52833">
    <property type="entry name" value="Thioredoxin-like"/>
    <property type="match status" value="1"/>
</dbReference>
<dbReference type="PRINTS" id="PR00421">
    <property type="entry name" value="THIOREDOXIN"/>
</dbReference>
<feature type="disulfide bond" description="Redox-active" evidence="10">
    <location>
        <begin position="30"/>
        <end position="33"/>
    </location>
</feature>
<protein>
    <recommendedName>
        <fullName evidence="2 7">Thioredoxin</fullName>
    </recommendedName>
</protein>
<evidence type="ECO:0000256" key="2">
    <source>
        <dbReference type="ARBA" id="ARBA00020570"/>
    </source>
</evidence>
<dbReference type="AlphaFoldDB" id="A0A7W3YNS8"/>
<feature type="active site" description="Nucleophile" evidence="9">
    <location>
        <position position="33"/>
    </location>
</feature>
<feature type="site" description="Contributes to redox potential value" evidence="9">
    <location>
        <position position="32"/>
    </location>
</feature>
<dbReference type="PANTHER" id="PTHR45663">
    <property type="entry name" value="GEO12009P1"/>
    <property type="match status" value="1"/>
</dbReference>
<evidence type="ECO:0000256" key="5">
    <source>
        <dbReference type="ARBA" id="ARBA00023157"/>
    </source>
</evidence>
<dbReference type="NCBIfam" id="TIGR01068">
    <property type="entry name" value="thioredoxin"/>
    <property type="match status" value="1"/>
</dbReference>
<evidence type="ECO:0000256" key="7">
    <source>
        <dbReference type="NCBIfam" id="TIGR01068"/>
    </source>
</evidence>
<dbReference type="GO" id="GO:0005829">
    <property type="term" value="C:cytosol"/>
    <property type="evidence" value="ECO:0007669"/>
    <property type="project" value="TreeGrafter"/>
</dbReference>
<dbReference type="InterPro" id="IPR005746">
    <property type="entry name" value="Thioredoxin"/>
</dbReference>
<organism evidence="12 13">
    <name type="scientific">Limosilactobacillus rudii</name>
    <dbReference type="NCBI Taxonomy" id="2759755"/>
    <lineage>
        <taxon>Bacteria</taxon>
        <taxon>Bacillati</taxon>
        <taxon>Bacillota</taxon>
        <taxon>Bacilli</taxon>
        <taxon>Lactobacillales</taxon>
        <taxon>Lactobacillaceae</taxon>
        <taxon>Limosilactobacillus</taxon>
    </lineage>
</organism>
<dbReference type="RefSeq" id="WP_182596331.1">
    <property type="nucleotide sequence ID" value="NZ_JACIVA010000046.1"/>
</dbReference>
<keyword evidence="6 10" id="KW-0676">Redox-active center</keyword>
<evidence type="ECO:0000259" key="11">
    <source>
        <dbReference type="PROSITE" id="PS51352"/>
    </source>
</evidence>
<reference evidence="12 13" key="1">
    <citation type="submission" date="2020-07" db="EMBL/GenBank/DDBJ databases">
        <title>Description of Limosilactobacillus balticus sp. nov., Limosilactobacillus agrestis sp. nov., Limosilactobacillus albertensis sp. nov., Limosilactobacillus rudii sp. nov., Limosilactobacillus fastidiosus sp. nov., five novel Limosilactobacillus species isolated from the vertebrate gastrointestinal tract, and proposal of 6 subspecies of Limosilactobacillus reuteri adapted to the gastrointestinal tract of specific vertebrate hosts.</title>
        <authorList>
            <person name="Li F."/>
            <person name="Cheng C."/>
            <person name="Zheng J."/>
            <person name="Quevedo R.M."/>
            <person name="Li J."/>
            <person name="Roos S."/>
            <person name="Gaenzle M.G."/>
            <person name="Walter J."/>
        </authorList>
    </citation>
    <scope>NUCLEOTIDE SEQUENCE [LARGE SCALE GENOMIC DNA]</scope>
    <source>
        <strain evidence="12 13">STM2_1</strain>
    </source>
</reference>
<evidence type="ECO:0000256" key="10">
    <source>
        <dbReference type="PIRSR" id="PIRSR000077-4"/>
    </source>
</evidence>
<evidence type="ECO:0000256" key="3">
    <source>
        <dbReference type="ARBA" id="ARBA00022448"/>
    </source>
</evidence>
<dbReference type="CDD" id="cd02947">
    <property type="entry name" value="TRX_family"/>
    <property type="match status" value="1"/>
</dbReference>
<evidence type="ECO:0000313" key="12">
    <source>
        <dbReference type="EMBL" id="MBB1097607.1"/>
    </source>
</evidence>
<dbReference type="InterPro" id="IPR017937">
    <property type="entry name" value="Thioredoxin_CS"/>
</dbReference>
<evidence type="ECO:0000256" key="8">
    <source>
        <dbReference type="PIRNR" id="PIRNR000077"/>
    </source>
</evidence>
<dbReference type="InterPro" id="IPR013766">
    <property type="entry name" value="Thioredoxin_domain"/>
</dbReference>
<dbReference type="EMBL" id="JACIVA010000046">
    <property type="protein sequence ID" value="MBB1097607.1"/>
    <property type="molecule type" value="Genomic_DNA"/>
</dbReference>
<evidence type="ECO:0000256" key="9">
    <source>
        <dbReference type="PIRSR" id="PIRSR000077-1"/>
    </source>
</evidence>
<keyword evidence="13" id="KW-1185">Reference proteome</keyword>
<dbReference type="FunFam" id="3.40.30.10:FF:000001">
    <property type="entry name" value="Thioredoxin"/>
    <property type="match status" value="1"/>
</dbReference>
<sequence>MSNVVPTTDQTFEIDTSAGVTLTDFWATWCGPCRMQSPAVEKVAADEEMKDIKIIKMDVDKNPETVENLGIMSIPTLLIKKDGKIVDKIVGYHSPEQIKTILKNYIDK</sequence>
<dbReference type="Pfam" id="PF00085">
    <property type="entry name" value="Thioredoxin"/>
    <property type="match status" value="1"/>
</dbReference>
<feature type="site" description="Deprotonates C-terminal active site Cys" evidence="9">
    <location>
        <position position="24"/>
    </location>
</feature>
<dbReference type="GO" id="GO:0045454">
    <property type="term" value="P:cell redox homeostasis"/>
    <property type="evidence" value="ECO:0007669"/>
    <property type="project" value="TreeGrafter"/>
</dbReference>
<comment type="similarity">
    <text evidence="1 8">Belongs to the thioredoxin family.</text>
</comment>
<evidence type="ECO:0000313" key="13">
    <source>
        <dbReference type="Proteomes" id="UP000517106"/>
    </source>
</evidence>
<dbReference type="Proteomes" id="UP000517106">
    <property type="component" value="Unassembled WGS sequence"/>
</dbReference>
<keyword evidence="4" id="KW-0249">Electron transport</keyword>
<comment type="caution">
    <text evidence="12">The sequence shown here is derived from an EMBL/GenBank/DDBJ whole genome shotgun (WGS) entry which is preliminary data.</text>
</comment>
<accession>A0A7W3YNS8</accession>
<dbReference type="PROSITE" id="PS00194">
    <property type="entry name" value="THIOREDOXIN_1"/>
    <property type="match status" value="1"/>
</dbReference>
<evidence type="ECO:0000256" key="4">
    <source>
        <dbReference type="ARBA" id="ARBA00022982"/>
    </source>
</evidence>
<keyword evidence="3" id="KW-0813">Transport</keyword>
<feature type="domain" description="Thioredoxin" evidence="11">
    <location>
        <begin position="1"/>
        <end position="107"/>
    </location>
</feature>
<proteinExistence type="inferred from homology"/>
<dbReference type="PIRSF" id="PIRSF000077">
    <property type="entry name" value="Thioredoxin"/>
    <property type="match status" value="1"/>
</dbReference>